<evidence type="ECO:0000313" key="1">
    <source>
        <dbReference type="EMBL" id="KAJ6303393.1"/>
    </source>
</evidence>
<keyword evidence="2" id="KW-1185">Reference proteome</keyword>
<reference evidence="1" key="2">
    <citation type="journal article" date="2023" name="Int. J. Mol. Sci.">
        <title>De Novo Assembly and Annotation of 11 Diverse Shrub Willow (Salix) Genomes Reveals Novel Gene Organization in Sex-Linked Regions.</title>
        <authorList>
            <person name="Hyden B."/>
            <person name="Feng K."/>
            <person name="Yates T.B."/>
            <person name="Jawdy S."/>
            <person name="Cereghino C."/>
            <person name="Smart L.B."/>
            <person name="Muchero W."/>
        </authorList>
    </citation>
    <scope>NUCLEOTIDE SEQUENCE</scope>
    <source>
        <tissue evidence="1">Shoot tip</tissue>
    </source>
</reference>
<comment type="caution">
    <text evidence="1">The sequence shown here is derived from an EMBL/GenBank/DDBJ whole genome shotgun (WGS) entry which is preliminary data.</text>
</comment>
<reference evidence="1" key="1">
    <citation type="submission" date="2022-10" db="EMBL/GenBank/DDBJ databases">
        <authorList>
            <person name="Hyden B.L."/>
            <person name="Feng K."/>
            <person name="Yates T."/>
            <person name="Jawdy S."/>
            <person name="Smart L.B."/>
            <person name="Muchero W."/>
        </authorList>
    </citation>
    <scope>NUCLEOTIDE SEQUENCE</scope>
    <source>
        <tissue evidence="1">Shoot tip</tissue>
    </source>
</reference>
<organism evidence="1 2">
    <name type="scientific">Salix suchowensis</name>
    <dbReference type="NCBI Taxonomy" id="1278906"/>
    <lineage>
        <taxon>Eukaryota</taxon>
        <taxon>Viridiplantae</taxon>
        <taxon>Streptophyta</taxon>
        <taxon>Embryophyta</taxon>
        <taxon>Tracheophyta</taxon>
        <taxon>Spermatophyta</taxon>
        <taxon>Magnoliopsida</taxon>
        <taxon>eudicotyledons</taxon>
        <taxon>Gunneridae</taxon>
        <taxon>Pentapetalae</taxon>
        <taxon>rosids</taxon>
        <taxon>fabids</taxon>
        <taxon>Malpighiales</taxon>
        <taxon>Salicaceae</taxon>
        <taxon>Saliceae</taxon>
        <taxon>Salix</taxon>
    </lineage>
</organism>
<gene>
    <name evidence="1" type="ORF">OIU77_017296</name>
</gene>
<evidence type="ECO:0000313" key="2">
    <source>
        <dbReference type="Proteomes" id="UP001141253"/>
    </source>
</evidence>
<protein>
    <submittedName>
        <fullName evidence="1">Uncharacterized protein</fullName>
    </submittedName>
</protein>
<name>A0ABQ8ZND1_9ROSI</name>
<proteinExistence type="predicted"/>
<sequence>MKNEKGKLKASALIAAMYQKARSKQFAGLAASNTEEMIPEYLLCRWFEYSHAA</sequence>
<dbReference type="EMBL" id="JAPFFI010000027">
    <property type="protein sequence ID" value="KAJ6303393.1"/>
    <property type="molecule type" value="Genomic_DNA"/>
</dbReference>
<accession>A0ABQ8ZND1</accession>
<dbReference type="Proteomes" id="UP001141253">
    <property type="component" value="Chromosome 16"/>
</dbReference>